<gene>
    <name evidence="2" type="ORF">SDC9_18529</name>
</gene>
<accession>A0A644U1F5</accession>
<dbReference type="EMBL" id="VSSQ01000068">
    <property type="protein sequence ID" value="MPL72739.1"/>
    <property type="molecule type" value="Genomic_DNA"/>
</dbReference>
<protein>
    <recommendedName>
        <fullName evidence="1">Secretion system C-terminal sorting domain-containing protein</fullName>
    </recommendedName>
</protein>
<sequence length="475" mass="55983">MKKLYSLILCVIIICSQNIFSQSIEVKDNANSQTLSNTNIQLMVLDSVIDAYNLDRPFVYEYDSYGRLIISKSRIKKYEFTYDNYDNIINTVFYVWDYDSNYHCIRENREYLYDNNQNLISIIISNIVDNALKLNFKTLKEYNNNQLTKDNYYNYNPDSNSWTYTGRTEYYYNADNLISEEKTYYIIQGLEQLYCKFEYSYDSNNNIISYIDECYSEEGEISNGSKTLNTYNTNNLLTQVIFEYFYTYDNTWIPLRKQEFTYNPNNLMASSKTFAYYTTTDCVLQSIDSFYFDNNNNQTLINTFTDFNDEMICTRKTKNLFEYNYTQQDILQFSDKLGNLKPKHLDGLNNMLTHIAYSRFNYDDINSWNNDSTYLFYSLKNIVISLSEVISFNGQDFLLYPNPANTEAKLVVEGLNQDLKILIYDIKGKLIENIKASPINEKAEVVINTRNLRKGTYIINLKSGKYSNSKKLIVN</sequence>
<evidence type="ECO:0000259" key="1">
    <source>
        <dbReference type="Pfam" id="PF18962"/>
    </source>
</evidence>
<comment type="caution">
    <text evidence="2">The sequence shown here is derived from an EMBL/GenBank/DDBJ whole genome shotgun (WGS) entry which is preliminary data.</text>
</comment>
<dbReference type="NCBIfam" id="TIGR04183">
    <property type="entry name" value="Por_Secre_tail"/>
    <property type="match status" value="1"/>
</dbReference>
<feature type="domain" description="Secretion system C-terminal sorting" evidence="1">
    <location>
        <begin position="399"/>
        <end position="474"/>
    </location>
</feature>
<proteinExistence type="predicted"/>
<dbReference type="Pfam" id="PF18962">
    <property type="entry name" value="Por_Secre_tail"/>
    <property type="match status" value="1"/>
</dbReference>
<dbReference type="InterPro" id="IPR026444">
    <property type="entry name" value="Secre_tail"/>
</dbReference>
<dbReference type="AlphaFoldDB" id="A0A644U1F5"/>
<reference evidence="2" key="1">
    <citation type="submission" date="2019-08" db="EMBL/GenBank/DDBJ databases">
        <authorList>
            <person name="Kucharzyk K."/>
            <person name="Murdoch R.W."/>
            <person name="Higgins S."/>
            <person name="Loffler F."/>
        </authorList>
    </citation>
    <scope>NUCLEOTIDE SEQUENCE</scope>
</reference>
<organism evidence="2">
    <name type="scientific">bioreactor metagenome</name>
    <dbReference type="NCBI Taxonomy" id="1076179"/>
    <lineage>
        <taxon>unclassified sequences</taxon>
        <taxon>metagenomes</taxon>
        <taxon>ecological metagenomes</taxon>
    </lineage>
</organism>
<name>A0A644U1F5_9ZZZZ</name>
<evidence type="ECO:0000313" key="2">
    <source>
        <dbReference type="EMBL" id="MPL72739.1"/>
    </source>
</evidence>